<dbReference type="Gene3D" id="3.20.20.80">
    <property type="entry name" value="Glycosidases"/>
    <property type="match status" value="1"/>
</dbReference>
<feature type="chain" id="PRO_5014448864" evidence="1">
    <location>
        <begin position="36"/>
        <end position="167"/>
    </location>
</feature>
<dbReference type="GO" id="GO:0005615">
    <property type="term" value="C:extracellular space"/>
    <property type="evidence" value="ECO:0007669"/>
    <property type="project" value="TreeGrafter"/>
</dbReference>
<gene>
    <name evidence="2" type="ORF">CR201_G0022398</name>
</gene>
<feature type="signal peptide" evidence="1">
    <location>
        <begin position="1"/>
        <end position="35"/>
    </location>
</feature>
<organism evidence="2">
    <name type="scientific">Pongo abelii</name>
    <name type="common">Sumatran orangutan</name>
    <name type="synonym">Pongo pygmaeus abelii</name>
    <dbReference type="NCBI Taxonomy" id="9601"/>
    <lineage>
        <taxon>Eukaryota</taxon>
        <taxon>Metazoa</taxon>
        <taxon>Chordata</taxon>
        <taxon>Craniata</taxon>
        <taxon>Vertebrata</taxon>
        <taxon>Euteleostomi</taxon>
        <taxon>Mammalia</taxon>
        <taxon>Eutheria</taxon>
        <taxon>Euarchontoglires</taxon>
        <taxon>Primates</taxon>
        <taxon>Haplorrhini</taxon>
        <taxon>Catarrhini</taxon>
        <taxon>Hominidae</taxon>
        <taxon>Pongo</taxon>
    </lineage>
</organism>
<dbReference type="EMBL" id="NDHI03003433">
    <property type="protein sequence ID" value="PNJ52461.1"/>
    <property type="molecule type" value="Genomic_DNA"/>
</dbReference>
<keyword evidence="1" id="KW-0732">Signal</keyword>
<name>A0A2J8V4N5_PONAB</name>
<sequence>MLLRSKPALPPPLLLLLLGPLGPLSPGALPRPAQAQDVVDLDFFTQQPLHLVSPSFLSVTIDANLATDPRFLIFLGSPKLRTLARGLSPAYLRFGGTKTDFLIFDPKKESTFEERSYWKSQVNQDSISLCCPVSPRLECSDTISAHCNLRLLGSSDSPASASRVAVF</sequence>
<dbReference type="GO" id="GO:0007160">
    <property type="term" value="P:cell-matrix adhesion"/>
    <property type="evidence" value="ECO:0007669"/>
    <property type="project" value="TreeGrafter"/>
</dbReference>
<reference evidence="2" key="1">
    <citation type="submission" date="2017-12" db="EMBL/GenBank/DDBJ databases">
        <title>High-resolution comparative analysis of great ape genomes.</title>
        <authorList>
            <person name="Pollen A."/>
            <person name="Hastie A."/>
            <person name="Hormozdiari F."/>
            <person name="Dougherty M."/>
            <person name="Liu R."/>
            <person name="Chaisson M."/>
            <person name="Hoppe E."/>
            <person name="Hill C."/>
            <person name="Pang A."/>
            <person name="Hillier L."/>
            <person name="Baker C."/>
            <person name="Armstrong J."/>
            <person name="Shendure J."/>
            <person name="Paten B."/>
            <person name="Wilson R."/>
            <person name="Chao H."/>
            <person name="Schneider V."/>
            <person name="Ventura M."/>
            <person name="Kronenberg Z."/>
            <person name="Murali S."/>
            <person name="Gordon D."/>
            <person name="Cantsilieris S."/>
            <person name="Munson K."/>
            <person name="Nelson B."/>
            <person name="Raja A."/>
            <person name="Underwood J."/>
            <person name="Diekhans M."/>
            <person name="Fiddes I."/>
            <person name="Haussler D."/>
            <person name="Eichler E."/>
        </authorList>
    </citation>
    <scope>NUCLEOTIDE SEQUENCE [LARGE SCALE GENOMIC DNA]</scope>
    <source>
        <strain evidence="2">Susie</strain>
    </source>
</reference>
<accession>A0A2J8V4N5</accession>
<dbReference type="PANTHER" id="PTHR46145:SF3">
    <property type="entry name" value="HEPARANASE"/>
    <property type="match status" value="1"/>
</dbReference>
<dbReference type="GO" id="GO:0060055">
    <property type="term" value="P:angiogenesis involved in wound healing"/>
    <property type="evidence" value="ECO:0007669"/>
    <property type="project" value="TreeGrafter"/>
</dbReference>
<dbReference type="GO" id="GO:0031012">
    <property type="term" value="C:extracellular matrix"/>
    <property type="evidence" value="ECO:0007669"/>
    <property type="project" value="TreeGrafter"/>
</dbReference>
<evidence type="ECO:0000256" key="1">
    <source>
        <dbReference type="SAM" id="SignalP"/>
    </source>
</evidence>
<protein>
    <submittedName>
        <fullName evidence="2">HPSE isoform 9</fullName>
    </submittedName>
</protein>
<comment type="caution">
    <text evidence="2">The sequence shown here is derived from an EMBL/GenBank/DDBJ whole genome shotgun (WGS) entry which is preliminary data.</text>
</comment>
<evidence type="ECO:0000313" key="2">
    <source>
        <dbReference type="EMBL" id="PNJ52461.1"/>
    </source>
</evidence>
<dbReference type="AlphaFoldDB" id="A0A2J8V4N5"/>
<proteinExistence type="predicted"/>
<dbReference type="PANTHER" id="PTHR46145">
    <property type="entry name" value="HEPARANASE"/>
    <property type="match status" value="1"/>
</dbReference>